<proteinExistence type="predicted"/>
<evidence type="ECO:0000256" key="1">
    <source>
        <dbReference type="SAM" id="MobiDB-lite"/>
    </source>
</evidence>
<protein>
    <submittedName>
        <fullName evidence="2">Uncharacterized protein</fullName>
    </submittedName>
</protein>
<dbReference type="AlphaFoldDB" id="A0A426YG26"/>
<comment type="caution">
    <text evidence="2">The sequence shown here is derived from an EMBL/GenBank/DDBJ whole genome shotgun (WGS) entry which is preliminary data.</text>
</comment>
<accession>A0A426YG26</accession>
<feature type="region of interest" description="Disordered" evidence="1">
    <location>
        <begin position="1"/>
        <end position="27"/>
    </location>
</feature>
<feature type="compositionally biased region" description="Basic residues" evidence="1">
    <location>
        <begin position="14"/>
        <end position="26"/>
    </location>
</feature>
<gene>
    <name evidence="2" type="ORF">B296_00018075</name>
</gene>
<sequence length="81" mass="9490">MAGACRGDACGHSSTRRVRQRRRPLRGWRQPAREVIVGTAPVRPQGQRRLPQGDRYDEGRRGELGFPFMKRLFYPFELRKH</sequence>
<organism evidence="2 3">
    <name type="scientific">Ensete ventricosum</name>
    <name type="common">Abyssinian banana</name>
    <name type="synonym">Musa ensete</name>
    <dbReference type="NCBI Taxonomy" id="4639"/>
    <lineage>
        <taxon>Eukaryota</taxon>
        <taxon>Viridiplantae</taxon>
        <taxon>Streptophyta</taxon>
        <taxon>Embryophyta</taxon>
        <taxon>Tracheophyta</taxon>
        <taxon>Spermatophyta</taxon>
        <taxon>Magnoliopsida</taxon>
        <taxon>Liliopsida</taxon>
        <taxon>Zingiberales</taxon>
        <taxon>Musaceae</taxon>
        <taxon>Ensete</taxon>
    </lineage>
</organism>
<feature type="region of interest" description="Disordered" evidence="1">
    <location>
        <begin position="42"/>
        <end position="61"/>
    </location>
</feature>
<feature type="compositionally biased region" description="Basic and acidic residues" evidence="1">
    <location>
        <begin position="51"/>
        <end position="61"/>
    </location>
</feature>
<name>A0A426YG26_ENSVE</name>
<dbReference type="EMBL" id="AMZH03012676">
    <property type="protein sequence ID" value="RRT50600.1"/>
    <property type="molecule type" value="Genomic_DNA"/>
</dbReference>
<evidence type="ECO:0000313" key="3">
    <source>
        <dbReference type="Proteomes" id="UP000287651"/>
    </source>
</evidence>
<reference evidence="2 3" key="1">
    <citation type="journal article" date="2014" name="Agronomy (Basel)">
        <title>A Draft Genome Sequence for Ensete ventricosum, the Drought-Tolerant Tree Against Hunger.</title>
        <authorList>
            <person name="Harrison J."/>
            <person name="Moore K.A."/>
            <person name="Paszkiewicz K."/>
            <person name="Jones T."/>
            <person name="Grant M."/>
            <person name="Ambacheew D."/>
            <person name="Muzemil S."/>
            <person name="Studholme D.J."/>
        </authorList>
    </citation>
    <scope>NUCLEOTIDE SEQUENCE [LARGE SCALE GENOMIC DNA]</scope>
</reference>
<evidence type="ECO:0000313" key="2">
    <source>
        <dbReference type="EMBL" id="RRT50600.1"/>
    </source>
</evidence>
<dbReference type="Proteomes" id="UP000287651">
    <property type="component" value="Unassembled WGS sequence"/>
</dbReference>